<feature type="compositionally biased region" description="Low complexity" evidence="1">
    <location>
        <begin position="411"/>
        <end position="422"/>
    </location>
</feature>
<gene>
    <name evidence="4" type="ORF">BSAL_25240</name>
</gene>
<dbReference type="PANTHER" id="PTHR37049">
    <property type="entry name" value="PEPTIDASE S41 FAMILY PROTEIN"/>
    <property type="match status" value="1"/>
</dbReference>
<keyword evidence="2" id="KW-0812">Transmembrane</keyword>
<evidence type="ECO:0000256" key="3">
    <source>
        <dbReference type="SAM" id="SignalP"/>
    </source>
</evidence>
<dbReference type="EMBL" id="CYKH01001796">
    <property type="protein sequence ID" value="CUG90148.1"/>
    <property type="molecule type" value="Genomic_DNA"/>
</dbReference>
<feature type="chain" id="PRO_5006622410" evidence="3">
    <location>
        <begin position="24"/>
        <end position="995"/>
    </location>
</feature>
<keyword evidence="2" id="KW-0472">Membrane</keyword>
<keyword evidence="5" id="KW-1185">Reference proteome</keyword>
<feature type="signal peptide" evidence="3">
    <location>
        <begin position="1"/>
        <end position="23"/>
    </location>
</feature>
<reference evidence="5" key="1">
    <citation type="submission" date="2015-09" db="EMBL/GenBank/DDBJ databases">
        <authorList>
            <consortium name="Pathogen Informatics"/>
        </authorList>
    </citation>
    <scope>NUCLEOTIDE SEQUENCE [LARGE SCALE GENOMIC DNA]</scope>
    <source>
        <strain evidence="5">Lake Konstanz</strain>
    </source>
</reference>
<name>A0A0S4JJN9_BODSA</name>
<dbReference type="AlphaFoldDB" id="A0A0S4JJN9"/>
<dbReference type="OrthoDB" id="27214at2759"/>
<dbReference type="Proteomes" id="UP000051952">
    <property type="component" value="Unassembled WGS sequence"/>
</dbReference>
<keyword evidence="3" id="KW-0732">Signal</keyword>
<evidence type="ECO:0000256" key="2">
    <source>
        <dbReference type="SAM" id="Phobius"/>
    </source>
</evidence>
<organism evidence="4 5">
    <name type="scientific">Bodo saltans</name>
    <name type="common">Flagellated protozoan</name>
    <dbReference type="NCBI Taxonomy" id="75058"/>
    <lineage>
        <taxon>Eukaryota</taxon>
        <taxon>Discoba</taxon>
        <taxon>Euglenozoa</taxon>
        <taxon>Kinetoplastea</taxon>
        <taxon>Metakinetoplastina</taxon>
        <taxon>Eubodonida</taxon>
        <taxon>Bodonidae</taxon>
        <taxon>Bodo</taxon>
    </lineage>
</organism>
<proteinExistence type="predicted"/>
<dbReference type="PANTHER" id="PTHR37049:SF4">
    <property type="entry name" value="RHODANESE DOMAIN-CONTAINING PROTEIN"/>
    <property type="match status" value="1"/>
</dbReference>
<evidence type="ECO:0000313" key="4">
    <source>
        <dbReference type="EMBL" id="CUG90148.1"/>
    </source>
</evidence>
<dbReference type="Gene3D" id="3.90.226.10">
    <property type="entry name" value="2-enoyl-CoA Hydratase, Chain A, domain 1"/>
    <property type="match status" value="1"/>
</dbReference>
<evidence type="ECO:0000256" key="1">
    <source>
        <dbReference type="SAM" id="MobiDB-lite"/>
    </source>
</evidence>
<dbReference type="VEuPathDB" id="TriTrypDB:BSAL_25240"/>
<feature type="region of interest" description="Disordered" evidence="1">
    <location>
        <begin position="404"/>
        <end position="429"/>
    </location>
</feature>
<accession>A0A0S4JJN9</accession>
<sequence>MRIFSVLVAVAIVTFVPHTMVDAANIATTTSSCVADYAGTSTSLRFIPLAELVECFRTTPMDAAIAYNLVEYAQYAYELHTLRKYAYNASDVKARFEGLFDLFSTSTTSMATASFSTAATGISEFDFHVILSNAFDAMQDYHFGVIPYHVLGTTFLSRPFVFGSRYNPATTSQELFARSTSLVLEYWVSYFSRQSSVIPNPLDSSFDFSGMVANIRRVAQLQLAITSINGLDPIQQYMQQLWRVTSNMADDHSVFNDLIDMNMNPTVIGIPPQYFLRSTNLRTSSSSQGPNLEFFADRLYTYNTSLPSLDPVSGAYYEDYIFSDGTTIRIPLLLDLRNTASVPACSNSGVSAEGGSIDSATQLLPSLATSQYVQRAPLTETPPKSITLAMRHPRLHGEDLYRIPPTQNPYTTQSTSSSQQQQINSHRRRRLDPYVVYNDDTGNSLAHRVYSSSVVNGYYVPANRSSSLSAQQTSLMILRIYSFAGSSYDATLDSFVDCLNAVLNAAEGDRASNLLIDVRGNGGGYVQAQMVLLSILDYDTFQKVYVTRTYNSVSRYSGASIVDIAPQNGTFDNSTTMVYTINMSSKVLYNTSVNPNPHLATGEYYDDLGLSFYAELLNGTSNKTEYLNNLTYSDDPITREWYYNIDGVAGMDYLSPEFTTPLKVSRALTFPSDWSGWRNITLVTDESLRDAHLQQRQSLQRCVGCGYCTCERHIRQQHDNGIHHQHEQQSPVQHVRNPNPHLATGEYYDDLGLSFYAELLNGTSNKTEYLNNLTYSDDPITREWYYNIDGVAGMDYLSPEFTTPLKVSRALTFPSDWSGWRNITLVTDGACGSACSMFESRLTDHIPRSSYNFTSVGFGGLVSGSRTGAVMQSSQFTGGSVLTMSCDTSLFPNPNYTFVGRRTGSSSDPYYPITFRFTSWHWVSDPDNIDIPRQYVNHPVDHQVNLWDVSIEDVVLNVYGGNVLMRSAAVDVFRGGAVVALVLLAAQLVVLFNGV</sequence>
<evidence type="ECO:0000313" key="5">
    <source>
        <dbReference type="Proteomes" id="UP000051952"/>
    </source>
</evidence>
<keyword evidence="2" id="KW-1133">Transmembrane helix</keyword>
<dbReference type="SUPFAM" id="SSF52096">
    <property type="entry name" value="ClpP/crotonase"/>
    <property type="match status" value="1"/>
</dbReference>
<protein>
    <submittedName>
        <fullName evidence="4">Membrane-associated protein, putative</fullName>
    </submittedName>
</protein>
<dbReference type="InterPro" id="IPR029045">
    <property type="entry name" value="ClpP/crotonase-like_dom_sf"/>
</dbReference>
<feature type="transmembrane region" description="Helical" evidence="2">
    <location>
        <begin position="972"/>
        <end position="992"/>
    </location>
</feature>
<dbReference type="PROSITE" id="PS51257">
    <property type="entry name" value="PROKAR_LIPOPROTEIN"/>
    <property type="match status" value="1"/>
</dbReference>
<dbReference type="InterPro" id="IPR052766">
    <property type="entry name" value="S41A_metabolite_peptidase"/>
</dbReference>